<dbReference type="NCBIfam" id="TIGR01563">
    <property type="entry name" value="gp16_SPP1"/>
    <property type="match status" value="1"/>
</dbReference>
<dbReference type="InterPro" id="IPR038666">
    <property type="entry name" value="SSP1_head-tail_sf"/>
</dbReference>
<organism evidence="1 2">
    <name type="scientific">Aliicoccus persicus</name>
    <dbReference type="NCBI Taxonomy" id="930138"/>
    <lineage>
        <taxon>Bacteria</taxon>
        <taxon>Bacillati</taxon>
        <taxon>Bacillota</taxon>
        <taxon>Bacilli</taxon>
        <taxon>Bacillales</taxon>
        <taxon>Staphylococcaceae</taxon>
        <taxon>Aliicoccus</taxon>
    </lineage>
</organism>
<accession>A0A662Z6Q5</accession>
<dbReference type="Gene3D" id="2.40.10.270">
    <property type="entry name" value="Bacteriophage SPP1 head-tail adaptor protein"/>
    <property type="match status" value="1"/>
</dbReference>
<evidence type="ECO:0000313" key="2">
    <source>
        <dbReference type="Proteomes" id="UP000243605"/>
    </source>
</evidence>
<evidence type="ECO:0000313" key="1">
    <source>
        <dbReference type="EMBL" id="SEW01057.1"/>
    </source>
</evidence>
<dbReference type="InterPro" id="IPR008767">
    <property type="entry name" value="Phage_SPP1_head-tail_adaptor"/>
</dbReference>
<dbReference type="AlphaFoldDB" id="A0A662Z6Q5"/>
<gene>
    <name evidence="1" type="ORF">SAMN05192557_1207</name>
</gene>
<dbReference type="RefSeq" id="WP_091474835.1">
    <property type="nucleotide sequence ID" value="NZ_FOIT01000003.1"/>
</dbReference>
<dbReference type="Proteomes" id="UP000243605">
    <property type="component" value="Unassembled WGS sequence"/>
</dbReference>
<protein>
    <submittedName>
        <fullName evidence="1">Phage head-tail adaptor, putative, SPP1 family</fullName>
    </submittedName>
</protein>
<keyword evidence="2" id="KW-1185">Reference proteome</keyword>
<dbReference type="OrthoDB" id="9808209at2"/>
<sequence length="104" mass="12413">MTFLFKDRIRLFELVHGPNFHDPLVKRYVMNVFANVRPLRECEFATREIGCTNSEIKQFIVRYTRDIKPHYKIEFKGKEYSIIRIVKDIGKNYTITLVARVNAM</sequence>
<proteinExistence type="predicted"/>
<name>A0A662Z6Q5_9STAP</name>
<reference evidence="1 2" key="1">
    <citation type="submission" date="2016-10" db="EMBL/GenBank/DDBJ databases">
        <authorList>
            <person name="Varghese N."/>
            <person name="Submissions S."/>
        </authorList>
    </citation>
    <scope>NUCLEOTIDE SEQUENCE [LARGE SCALE GENOMIC DNA]</scope>
    <source>
        <strain evidence="1 2">IBRC-M10081</strain>
    </source>
</reference>
<dbReference type="EMBL" id="FOIT01000003">
    <property type="protein sequence ID" value="SEW01057.1"/>
    <property type="molecule type" value="Genomic_DNA"/>
</dbReference>